<evidence type="ECO:0000313" key="4">
    <source>
        <dbReference type="Proteomes" id="UP001566132"/>
    </source>
</evidence>
<feature type="region of interest" description="Disordered" evidence="2">
    <location>
        <begin position="1"/>
        <end position="39"/>
    </location>
</feature>
<evidence type="ECO:0000313" key="3">
    <source>
        <dbReference type="EMBL" id="KAL1496918.1"/>
    </source>
</evidence>
<proteinExistence type="predicted"/>
<evidence type="ECO:0000256" key="2">
    <source>
        <dbReference type="SAM" id="MobiDB-lite"/>
    </source>
</evidence>
<reference evidence="3 4" key="1">
    <citation type="submission" date="2024-05" db="EMBL/GenBank/DDBJ databases">
        <title>Genetic variation in Jamaican populations of the coffee berry borer (Hypothenemus hampei).</title>
        <authorList>
            <person name="Errbii M."/>
            <person name="Myrie A."/>
        </authorList>
    </citation>
    <scope>NUCLEOTIDE SEQUENCE [LARGE SCALE GENOMIC DNA]</scope>
    <source>
        <strain evidence="3">JA-Hopewell-2020-01-JO</strain>
        <tissue evidence="3">Whole body</tissue>
    </source>
</reference>
<dbReference type="AlphaFoldDB" id="A0ABD1EMD8"/>
<feature type="coiled-coil region" evidence="1">
    <location>
        <begin position="157"/>
        <end position="202"/>
    </location>
</feature>
<evidence type="ECO:0000256" key="1">
    <source>
        <dbReference type="SAM" id="Coils"/>
    </source>
</evidence>
<feature type="region of interest" description="Disordered" evidence="2">
    <location>
        <begin position="54"/>
        <end position="86"/>
    </location>
</feature>
<accession>A0ABD1EMD8</accession>
<dbReference type="Proteomes" id="UP001566132">
    <property type="component" value="Unassembled WGS sequence"/>
</dbReference>
<sequence>MTRLSDPFGRRDSLGRSLKKQKNRSKMSSPGSIESDIASNVEIKGLVTAGQEMLSEGTDLTKENPAKRKRLINSPEKQKDARKSEDKKVFDTIMSLMTQVTSMEKMIKETYNPKKEIKELTMRMSRTCGKLRDMGAPYFEGLSGNPAEERPSVDPCVQTMRDEIIKLKIENDRLNNIIIKNNKDLHEKYEDIKAENLELRGKLKRKNKCLCKETALYRLSESEPINTYAKFVDVADLEWEDGNFTKTEMVEGNPINADDDSVKVVTVEMHDRDMNEGIQKLFKTKYPELGRAKKNSKLLSKLIKE</sequence>
<organism evidence="3 4">
    <name type="scientific">Hypothenemus hampei</name>
    <name type="common">Coffee berry borer</name>
    <dbReference type="NCBI Taxonomy" id="57062"/>
    <lineage>
        <taxon>Eukaryota</taxon>
        <taxon>Metazoa</taxon>
        <taxon>Ecdysozoa</taxon>
        <taxon>Arthropoda</taxon>
        <taxon>Hexapoda</taxon>
        <taxon>Insecta</taxon>
        <taxon>Pterygota</taxon>
        <taxon>Neoptera</taxon>
        <taxon>Endopterygota</taxon>
        <taxon>Coleoptera</taxon>
        <taxon>Polyphaga</taxon>
        <taxon>Cucujiformia</taxon>
        <taxon>Curculionidae</taxon>
        <taxon>Scolytinae</taxon>
        <taxon>Hypothenemus</taxon>
    </lineage>
</organism>
<comment type="caution">
    <text evidence="3">The sequence shown here is derived from an EMBL/GenBank/DDBJ whole genome shotgun (WGS) entry which is preliminary data.</text>
</comment>
<keyword evidence="4" id="KW-1185">Reference proteome</keyword>
<gene>
    <name evidence="3" type="ORF">ABEB36_007970</name>
</gene>
<feature type="compositionally biased region" description="Basic and acidic residues" evidence="2">
    <location>
        <begin position="76"/>
        <end position="86"/>
    </location>
</feature>
<protein>
    <submittedName>
        <fullName evidence="3">Uncharacterized protein</fullName>
    </submittedName>
</protein>
<name>A0ABD1EMD8_HYPHA</name>
<keyword evidence="1" id="KW-0175">Coiled coil</keyword>
<dbReference type="EMBL" id="JBDJPC010000006">
    <property type="protein sequence ID" value="KAL1496918.1"/>
    <property type="molecule type" value="Genomic_DNA"/>
</dbReference>